<gene>
    <name evidence="1" type="ORF">FNB79_11330</name>
</gene>
<reference evidence="1 2" key="1">
    <citation type="submission" date="2019-07" db="EMBL/GenBank/DDBJ databases">
        <title>Genome sequencing for Formosa sp. PS13.</title>
        <authorList>
            <person name="Park S.-J."/>
        </authorList>
    </citation>
    <scope>NUCLEOTIDE SEQUENCE [LARGE SCALE GENOMIC DNA]</scope>
    <source>
        <strain evidence="1 2">PS13</strain>
    </source>
</reference>
<evidence type="ECO:0000313" key="2">
    <source>
        <dbReference type="Proteomes" id="UP000319209"/>
    </source>
</evidence>
<dbReference type="KEGG" id="fop:FNB79_11330"/>
<protein>
    <submittedName>
        <fullName evidence="1">Uncharacterized protein</fullName>
    </submittedName>
</protein>
<dbReference type="AlphaFoldDB" id="A0A516GSN8"/>
<dbReference type="SUPFAM" id="SSF49373">
    <property type="entry name" value="Invasin/intimin cell-adhesion fragments"/>
    <property type="match status" value="1"/>
</dbReference>
<keyword evidence="2" id="KW-1185">Reference proteome</keyword>
<accession>A0A516GSN8</accession>
<dbReference type="InterPro" id="IPR008964">
    <property type="entry name" value="Invasin/intimin_cell_adhesion"/>
</dbReference>
<dbReference type="OrthoDB" id="980944at2"/>
<evidence type="ECO:0000313" key="1">
    <source>
        <dbReference type="EMBL" id="QDO94532.1"/>
    </source>
</evidence>
<dbReference type="EMBL" id="CP041637">
    <property type="protein sequence ID" value="QDO94532.1"/>
    <property type="molecule type" value="Genomic_DNA"/>
</dbReference>
<name>A0A516GSN8_9FLAO</name>
<dbReference type="Gene3D" id="2.60.40.10">
    <property type="entry name" value="Immunoglobulins"/>
    <property type="match status" value="1"/>
</dbReference>
<dbReference type="Proteomes" id="UP000319209">
    <property type="component" value="Chromosome"/>
</dbReference>
<sequence length="406" mass="45248">MQTKLTYLFLLGVIVLSSFAIIPLKNASVDIKLQTTATDYPVGTHVLLHFTTSNNTEKPLLYCSNSYGSTIIKPTINNNGLDYVIPKTITNKIGTINWKLIANTHTHMGKINMLPKNEVASMETYIGPPSIEAGGTDYSMLVVIPTDSLDNPVPTNTLVTAKHQFLTSEETQSIYTNNLIAYSNIYSKKESGRMLVASECLGINSKEFTINVMAAIPTNFKIEATRPHNYADGNQITTFTTSVIKDKHNNRVSDGTFVTFYITNKNQDILKTTGTTIEGIATAKMIHPDYADTWSIKAYINGMAESNSISLNYLQVIHDFDVKFKAHNRTITVGPLQSFMQQMIPDGLHVQLKIYKDNILVETLTKTSFNGYATFKLKPAIYTHGTYSFTFETAGIKKQFKTISLW</sequence>
<organism evidence="1 2">
    <name type="scientific">Formosa sediminum</name>
    <dbReference type="NCBI Taxonomy" id="2594004"/>
    <lineage>
        <taxon>Bacteria</taxon>
        <taxon>Pseudomonadati</taxon>
        <taxon>Bacteroidota</taxon>
        <taxon>Flavobacteriia</taxon>
        <taxon>Flavobacteriales</taxon>
        <taxon>Flavobacteriaceae</taxon>
        <taxon>Formosa</taxon>
    </lineage>
</organism>
<dbReference type="InterPro" id="IPR013783">
    <property type="entry name" value="Ig-like_fold"/>
</dbReference>
<dbReference type="RefSeq" id="WP_143381416.1">
    <property type="nucleotide sequence ID" value="NZ_CP041637.1"/>
</dbReference>
<proteinExistence type="predicted"/>